<proteinExistence type="predicted"/>
<dbReference type="RefSeq" id="WP_116517218.1">
    <property type="nucleotide sequence ID" value="NZ_JACCEX010000001.1"/>
</dbReference>
<feature type="short sequence motif" description="Histidine triad motif" evidence="1">
    <location>
        <begin position="91"/>
        <end position="95"/>
    </location>
</feature>
<keyword evidence="3" id="KW-0378">Hydrolase</keyword>
<gene>
    <name evidence="3" type="ORF">C7440_0306</name>
</gene>
<protein>
    <submittedName>
        <fullName evidence="3">Diadenosine tetraphosphate (Ap4A) HIT family hydrolase</fullName>
    </submittedName>
</protein>
<evidence type="ECO:0000259" key="2">
    <source>
        <dbReference type="PROSITE" id="PS51084"/>
    </source>
</evidence>
<evidence type="ECO:0000256" key="1">
    <source>
        <dbReference type="PROSITE-ProRule" id="PRU00464"/>
    </source>
</evidence>
<keyword evidence="4" id="KW-1185">Reference proteome</keyword>
<accession>A0A2U1CPV2</accession>
<dbReference type="Gene3D" id="3.30.428.10">
    <property type="entry name" value="HIT-like"/>
    <property type="match status" value="1"/>
</dbReference>
<dbReference type="InterPro" id="IPR011146">
    <property type="entry name" value="HIT-like"/>
</dbReference>
<dbReference type="GO" id="GO:0016787">
    <property type="term" value="F:hydrolase activity"/>
    <property type="evidence" value="ECO:0007669"/>
    <property type="project" value="UniProtKB-KW"/>
</dbReference>
<name>A0A2U1CPV2_9BURK</name>
<comment type="caution">
    <text evidence="3">The sequence shown here is derived from an EMBL/GenBank/DDBJ whole genome shotgun (WGS) entry which is preliminary data.</text>
</comment>
<evidence type="ECO:0000313" key="4">
    <source>
        <dbReference type="Proteomes" id="UP000246145"/>
    </source>
</evidence>
<dbReference type="AlphaFoldDB" id="A0A2U1CPV2"/>
<dbReference type="STRING" id="1231391.GCA_000308195_00084"/>
<reference evidence="3 4" key="1">
    <citation type="submission" date="2018-04" db="EMBL/GenBank/DDBJ databases">
        <title>Genomic Encyclopedia of Type Strains, Phase IV (KMG-IV): sequencing the most valuable type-strain genomes for metagenomic binning, comparative biology and taxonomic classification.</title>
        <authorList>
            <person name="Goeker M."/>
        </authorList>
    </citation>
    <scope>NUCLEOTIDE SEQUENCE [LARGE SCALE GENOMIC DNA]</scope>
    <source>
        <strain evidence="3 4">DSM 10065</strain>
    </source>
</reference>
<feature type="domain" description="HIT" evidence="2">
    <location>
        <begin position="35"/>
        <end position="106"/>
    </location>
</feature>
<dbReference type="Proteomes" id="UP000246145">
    <property type="component" value="Unassembled WGS sequence"/>
</dbReference>
<sequence length="150" mass="17210">MQNAPCPLCQPADGLNEIWRNAQLRVIHVPDAGFPGYTRVIWNQHITEMTDLDAPQRQHLMDAVWLVETVMRNELAPLKVNLAQFGNQVPHLHWHVIPRWPLDTHFPDAVWAAPRQRSPEQQLAWQGFHEQQEGLLPAYHAALRTALGTL</sequence>
<dbReference type="OrthoDB" id="9799145at2"/>
<organism evidence="3 4">
    <name type="scientific">Pusillimonas noertemannii</name>
    <dbReference type="NCBI Taxonomy" id="305977"/>
    <lineage>
        <taxon>Bacteria</taxon>
        <taxon>Pseudomonadati</taxon>
        <taxon>Pseudomonadota</taxon>
        <taxon>Betaproteobacteria</taxon>
        <taxon>Burkholderiales</taxon>
        <taxon>Alcaligenaceae</taxon>
        <taxon>Pusillimonas</taxon>
    </lineage>
</organism>
<dbReference type="SUPFAM" id="SSF54197">
    <property type="entry name" value="HIT-like"/>
    <property type="match status" value="1"/>
</dbReference>
<dbReference type="PROSITE" id="PS51084">
    <property type="entry name" value="HIT_2"/>
    <property type="match status" value="1"/>
</dbReference>
<dbReference type="InterPro" id="IPR036265">
    <property type="entry name" value="HIT-like_sf"/>
</dbReference>
<dbReference type="EMBL" id="QEKO01000001">
    <property type="protein sequence ID" value="PVY67920.1"/>
    <property type="molecule type" value="Genomic_DNA"/>
</dbReference>
<dbReference type="Pfam" id="PF01230">
    <property type="entry name" value="HIT"/>
    <property type="match status" value="1"/>
</dbReference>
<evidence type="ECO:0000313" key="3">
    <source>
        <dbReference type="EMBL" id="PVY67920.1"/>
    </source>
</evidence>